<accession>A0AC35UI00</accession>
<name>A0AC35UI00_9BILA</name>
<protein>
    <submittedName>
        <fullName evidence="2">WD_REPEATS_REGION domain-containing protein</fullName>
    </submittedName>
</protein>
<evidence type="ECO:0000313" key="2">
    <source>
        <dbReference type="WBParaSite" id="RSKR_0001156800.1"/>
    </source>
</evidence>
<dbReference type="WBParaSite" id="RSKR_0001156800.1">
    <property type="protein sequence ID" value="RSKR_0001156800.1"/>
    <property type="gene ID" value="RSKR_0001156800"/>
</dbReference>
<organism evidence="1 2">
    <name type="scientific">Rhabditophanes sp. KR3021</name>
    <dbReference type="NCBI Taxonomy" id="114890"/>
    <lineage>
        <taxon>Eukaryota</taxon>
        <taxon>Metazoa</taxon>
        <taxon>Ecdysozoa</taxon>
        <taxon>Nematoda</taxon>
        <taxon>Chromadorea</taxon>
        <taxon>Rhabditida</taxon>
        <taxon>Tylenchina</taxon>
        <taxon>Panagrolaimomorpha</taxon>
        <taxon>Strongyloidoidea</taxon>
        <taxon>Alloionematidae</taxon>
        <taxon>Rhabditophanes</taxon>
    </lineage>
</organism>
<dbReference type="Proteomes" id="UP000095286">
    <property type="component" value="Unplaced"/>
</dbReference>
<proteinExistence type="predicted"/>
<reference evidence="2" key="1">
    <citation type="submission" date="2016-11" db="UniProtKB">
        <authorList>
            <consortium name="WormBaseParasite"/>
        </authorList>
    </citation>
    <scope>IDENTIFICATION</scope>
    <source>
        <strain evidence="2">KR3021</strain>
    </source>
</reference>
<evidence type="ECO:0000313" key="1">
    <source>
        <dbReference type="Proteomes" id="UP000095286"/>
    </source>
</evidence>
<sequence>MTGPTKSTQMTRERPLHTFLGHTSEGYGLAWNQIKAGTLASGDNHGKIYITEMKEGGTFVNNSTPFKGHENSIEDIEWSPTEESLFISASSDKSIRLWDCRVTGKDACVCVVENAHTSDVNVLSWNKYDPLIVTGGDDACLKVWSLRMLQHKEPVAQFKYHKSPITSVEWHPKETTTFMASGEDDQVSIWDIAMESESGKDEPLEGEVAVPPQLLFLHLGQKEVKEVHWHKQIPGLALSTAQSNFNVFRTINI</sequence>